<name>A0A1X7V021_AMPQE</name>
<proteinExistence type="predicted"/>
<accession>A0A1X7V021</accession>
<dbReference type="InParanoid" id="A0A1X7V021"/>
<dbReference type="AlphaFoldDB" id="A0A1X7V021"/>
<dbReference type="EnsemblMetazoa" id="Aqu2.1.33296_001">
    <property type="protein sequence ID" value="Aqu2.1.33296_001"/>
    <property type="gene ID" value="Aqu2.1.33296"/>
</dbReference>
<evidence type="ECO:0000313" key="1">
    <source>
        <dbReference type="EnsemblMetazoa" id="Aqu2.1.33296_001"/>
    </source>
</evidence>
<protein>
    <submittedName>
        <fullName evidence="1">Uncharacterized protein</fullName>
    </submittedName>
</protein>
<sequence length="95" mass="10543">MPNVADKLLQSMSVDDVICGANEEEAWQLYCRLRDLLKGGGFNLRKYQTNGTSNDSVNSKDQDESYAKATLGVSHSVHQPEPKVLGVRWNTVVMS</sequence>
<organism evidence="1">
    <name type="scientific">Amphimedon queenslandica</name>
    <name type="common">Sponge</name>
    <dbReference type="NCBI Taxonomy" id="400682"/>
    <lineage>
        <taxon>Eukaryota</taxon>
        <taxon>Metazoa</taxon>
        <taxon>Porifera</taxon>
        <taxon>Demospongiae</taxon>
        <taxon>Heteroscleromorpha</taxon>
        <taxon>Haplosclerida</taxon>
        <taxon>Niphatidae</taxon>
        <taxon>Amphimedon</taxon>
    </lineage>
</organism>
<reference evidence="1" key="1">
    <citation type="submission" date="2017-05" db="UniProtKB">
        <authorList>
            <consortium name="EnsemblMetazoa"/>
        </authorList>
    </citation>
    <scope>IDENTIFICATION</scope>
</reference>